<dbReference type="PANTHER" id="PTHR23080:SF144">
    <property type="entry name" value="SPINDLE AND KINETOCHORE ASSOCIATED COMPLEX SUBUNIT 3"/>
    <property type="match status" value="1"/>
</dbReference>
<sequence>MSLTIVKYRKTADGVQPMTPTMIFRPKIEVQQQQAVKKIAGGSIALAKIPAGAIIRPSMKRASNSATTPASALVKAPKFVSQSSDYGSSSSPTLPWQTSSPLLNIKKEALGAAISSLPPNTIIKATTRQPVATSNSPAAAAGATASAPAAAPAVTSAVRQAVFLKRDMPQRTMRSMTLGSIDMASTLHLGVSSAHLPLFKRHICKYANLSHLDCCIALRKLRLNEPFALLAEFFELSELEVEQTFKHTIVKLARCLRPLIRWPDAKHYSERLKHMPLAYRANMLHVRSVIECVETELSEKLNFGCGSYKFILCLNTNGIISYVSDTFRGDCDDLQLFEASNFKDVIPKYLTLCAEPGKAVKRLPNTNADDSLTDEEYEAQDEQEPNPKLSKYEEQRLAGQLASMQSLSVSNGALISSRAPQLQLPTLRVNEPACRSQLRQAIDTLREFKMLDHCAVQHAPLLGYLNEMLIVAAALYNLQQQ</sequence>
<keyword evidence="3" id="KW-1185">Reference proteome</keyword>
<name>A0A484BQV3_DRONA</name>
<evidence type="ECO:0000256" key="1">
    <source>
        <dbReference type="SAM" id="MobiDB-lite"/>
    </source>
</evidence>
<feature type="region of interest" description="Disordered" evidence="1">
    <location>
        <begin position="363"/>
        <end position="388"/>
    </location>
</feature>
<dbReference type="KEGG" id="dnv:108654523"/>
<dbReference type="EMBL" id="LSRL02000011">
    <property type="protein sequence ID" value="TDG51157.1"/>
    <property type="molecule type" value="Genomic_DNA"/>
</dbReference>
<proteinExistence type="predicted"/>
<dbReference type="OMA" id="MRDMIDC"/>
<dbReference type="Proteomes" id="UP000295192">
    <property type="component" value="Unassembled WGS sequence"/>
</dbReference>
<evidence type="ECO:0000313" key="3">
    <source>
        <dbReference type="Proteomes" id="UP000295192"/>
    </source>
</evidence>
<comment type="caution">
    <text evidence="2">The sequence shown here is derived from an EMBL/GenBank/DDBJ whole genome shotgun (WGS) entry which is preliminary data.</text>
</comment>
<evidence type="ECO:0000313" key="2">
    <source>
        <dbReference type="EMBL" id="TDG51157.1"/>
    </source>
</evidence>
<accession>A0A484BQV3</accession>
<protein>
    <recommendedName>
        <fullName evidence="4">DDE Tnp4 domain-containing protein</fullName>
    </recommendedName>
</protein>
<dbReference type="PANTHER" id="PTHR23080">
    <property type="entry name" value="THAP DOMAIN PROTEIN"/>
    <property type="match status" value="1"/>
</dbReference>
<gene>
    <name evidence="2" type="ORF">AWZ03_002520</name>
</gene>
<evidence type="ECO:0008006" key="4">
    <source>
        <dbReference type="Google" id="ProtNLM"/>
    </source>
</evidence>
<feature type="compositionally biased region" description="Acidic residues" evidence="1">
    <location>
        <begin position="371"/>
        <end position="384"/>
    </location>
</feature>
<organism evidence="2 3">
    <name type="scientific">Drosophila navojoa</name>
    <name type="common">Fruit fly</name>
    <dbReference type="NCBI Taxonomy" id="7232"/>
    <lineage>
        <taxon>Eukaryota</taxon>
        <taxon>Metazoa</taxon>
        <taxon>Ecdysozoa</taxon>
        <taxon>Arthropoda</taxon>
        <taxon>Hexapoda</taxon>
        <taxon>Insecta</taxon>
        <taxon>Pterygota</taxon>
        <taxon>Neoptera</taxon>
        <taxon>Endopterygota</taxon>
        <taxon>Diptera</taxon>
        <taxon>Brachycera</taxon>
        <taxon>Muscomorpha</taxon>
        <taxon>Ephydroidea</taxon>
        <taxon>Drosophilidae</taxon>
        <taxon>Drosophila</taxon>
    </lineage>
</organism>
<reference evidence="2 3" key="1">
    <citation type="journal article" date="2019" name="J. Hered.">
        <title>An Improved Genome Assembly for Drosophila navojoa, the Basal Species in the mojavensis Cluster.</title>
        <authorList>
            <person name="Vanderlinde T."/>
            <person name="Dupim E.G."/>
            <person name="Nazario-Yepiz N.O."/>
            <person name="Carvalho A.B."/>
        </authorList>
    </citation>
    <scope>NUCLEOTIDE SEQUENCE [LARGE SCALE GENOMIC DNA]</scope>
    <source>
        <strain evidence="2">Navoj_Jal97</strain>
        <tissue evidence="2">Whole organism</tissue>
    </source>
</reference>
<dbReference type="AlphaFoldDB" id="A0A484BQV3"/>
<dbReference type="OrthoDB" id="7782839at2759"/>